<dbReference type="InterPro" id="IPR012020">
    <property type="entry name" value="ABHD4"/>
</dbReference>
<dbReference type="Proteomes" id="UP001149813">
    <property type="component" value="Unassembled WGS sequence"/>
</dbReference>
<dbReference type="InterPro" id="IPR029058">
    <property type="entry name" value="AB_hydrolase_fold"/>
</dbReference>
<dbReference type="PANTHER" id="PTHR10794:SF63">
    <property type="entry name" value="ALPHA_BETA HYDROLASE 1, ISOFORM A"/>
    <property type="match status" value="1"/>
</dbReference>
<protein>
    <recommendedName>
        <fullName evidence="3">AB hydrolase-1 domain-containing protein</fullName>
    </recommendedName>
</protein>
<dbReference type="Gene3D" id="3.40.50.1820">
    <property type="entry name" value="alpha/beta hydrolase"/>
    <property type="match status" value="1"/>
</dbReference>
<dbReference type="GO" id="GO:0008126">
    <property type="term" value="F:acetylesterase activity"/>
    <property type="evidence" value="ECO:0007669"/>
    <property type="project" value="TreeGrafter"/>
</dbReference>
<dbReference type="EMBL" id="JANBOJ010000464">
    <property type="protein sequence ID" value="KAJ1719180.1"/>
    <property type="molecule type" value="Genomic_DNA"/>
</dbReference>
<evidence type="ECO:0000259" key="3">
    <source>
        <dbReference type="Pfam" id="PF00561"/>
    </source>
</evidence>
<gene>
    <name evidence="4" type="ORF">LPJ53_006007</name>
</gene>
<evidence type="ECO:0000256" key="2">
    <source>
        <dbReference type="PIRSR" id="PIRSR005211-1"/>
    </source>
</evidence>
<proteinExistence type="inferred from homology"/>
<comment type="caution">
    <text evidence="4">The sequence shown here is derived from an EMBL/GenBank/DDBJ whole genome shotgun (WGS) entry which is preliminary data.</text>
</comment>
<dbReference type="InterPro" id="IPR000073">
    <property type="entry name" value="AB_hydrolase_1"/>
</dbReference>
<dbReference type="PIRSF" id="PIRSF005211">
    <property type="entry name" value="Ab_hydro_YheT"/>
    <property type="match status" value="1"/>
</dbReference>
<feature type="domain" description="AB hydrolase-1" evidence="3">
    <location>
        <begin position="78"/>
        <end position="327"/>
    </location>
</feature>
<dbReference type="GO" id="GO:0051792">
    <property type="term" value="P:medium-chain fatty acid biosynthetic process"/>
    <property type="evidence" value="ECO:0007669"/>
    <property type="project" value="TreeGrafter"/>
</dbReference>
<dbReference type="GO" id="GO:0047372">
    <property type="term" value="F:monoacylglycerol lipase activity"/>
    <property type="evidence" value="ECO:0007669"/>
    <property type="project" value="TreeGrafter"/>
</dbReference>
<comment type="similarity">
    <text evidence="1">Belongs to the AB hydrolase superfamily. AB hydrolase 4 family.</text>
</comment>
<dbReference type="Pfam" id="PF00561">
    <property type="entry name" value="Abhydrolase_1"/>
    <property type="match status" value="1"/>
</dbReference>
<feature type="active site" description="Charge relay system" evidence="2">
    <location>
        <position position="161"/>
    </location>
</feature>
<feature type="active site" description="Charge relay system" evidence="2">
    <location>
        <position position="292"/>
    </location>
</feature>
<reference evidence="4" key="1">
    <citation type="submission" date="2022-07" db="EMBL/GenBank/DDBJ databases">
        <title>Phylogenomic reconstructions and comparative analyses of Kickxellomycotina fungi.</title>
        <authorList>
            <person name="Reynolds N.K."/>
            <person name="Stajich J.E."/>
            <person name="Barry K."/>
            <person name="Grigoriev I.V."/>
            <person name="Crous P."/>
            <person name="Smith M.E."/>
        </authorList>
    </citation>
    <scope>NUCLEOTIDE SEQUENCE</scope>
    <source>
        <strain evidence="4">NBRC 32514</strain>
    </source>
</reference>
<dbReference type="PANTHER" id="PTHR10794">
    <property type="entry name" value="ABHYDROLASE DOMAIN-CONTAINING PROTEIN"/>
    <property type="match status" value="1"/>
</dbReference>
<dbReference type="InterPro" id="IPR050960">
    <property type="entry name" value="AB_hydrolase_4_sf"/>
</dbReference>
<dbReference type="AlphaFoldDB" id="A0A9W7XUC7"/>
<evidence type="ECO:0000313" key="4">
    <source>
        <dbReference type="EMBL" id="KAJ1719180.1"/>
    </source>
</evidence>
<organism evidence="4 5">
    <name type="scientific">Coemansia erecta</name>
    <dbReference type="NCBI Taxonomy" id="147472"/>
    <lineage>
        <taxon>Eukaryota</taxon>
        <taxon>Fungi</taxon>
        <taxon>Fungi incertae sedis</taxon>
        <taxon>Zoopagomycota</taxon>
        <taxon>Kickxellomycotina</taxon>
        <taxon>Kickxellomycetes</taxon>
        <taxon>Kickxellales</taxon>
        <taxon>Kickxellaceae</taxon>
        <taxon>Coemansia</taxon>
    </lineage>
</organism>
<name>A0A9W7XUC7_9FUNG</name>
<dbReference type="SUPFAM" id="SSF53474">
    <property type="entry name" value="alpha/beta-Hydrolases"/>
    <property type="match status" value="1"/>
</dbReference>
<feature type="active site" description="Charge relay system" evidence="2">
    <location>
        <position position="321"/>
    </location>
</feature>
<dbReference type="GO" id="GO:0051793">
    <property type="term" value="P:medium-chain fatty acid catabolic process"/>
    <property type="evidence" value="ECO:0007669"/>
    <property type="project" value="TreeGrafter"/>
</dbReference>
<sequence>MAPNMFLTSGKMQTVYSVMQLRKRDKYSNVEYERQEMTMSDGGLVSLDWYPGKPPSDVAEPTETSIRSYSLVNLKAMPIVIVLPGSMGSSVEYHIRCFAKSLCNGGISGCRLVVLNHRGYARTPLRTARAPAFHYTGDLHEIVQHLSETYPGSPLGAIGYSMGANILTKYLGEQGKNSKISAAVTICCPFDVTKLYNSLGQPTFFNNKILQSNLTGAAARFVRKNYDVLQSGPRRYDLDSLLKARSLIEMDKLLTVPISGFATCEQYFRESSSGPYVHKVTTPLLAINSKDDPMVPVDAIPEESFRDNPNTALILTNHGGHLGFFTGASPRIWYIDPVVQFFGKILL</sequence>
<evidence type="ECO:0000313" key="5">
    <source>
        <dbReference type="Proteomes" id="UP001149813"/>
    </source>
</evidence>
<evidence type="ECO:0000256" key="1">
    <source>
        <dbReference type="ARBA" id="ARBA00010884"/>
    </source>
</evidence>
<accession>A0A9W7XUC7</accession>
<dbReference type="OrthoDB" id="5954035at2759"/>
<keyword evidence="5" id="KW-1185">Reference proteome</keyword>